<feature type="signal peptide" evidence="2">
    <location>
        <begin position="1"/>
        <end position="19"/>
    </location>
</feature>
<organism evidence="3">
    <name type="scientific">uncultured Sphingobacteriales bacterium HF0130_33B19</name>
    <dbReference type="NCBI Taxonomy" id="710991"/>
    <lineage>
        <taxon>Bacteria</taxon>
        <taxon>Pseudomonadati</taxon>
        <taxon>Bacteroidota</taxon>
        <taxon>Sphingobacteriia</taxon>
        <taxon>Sphingobacteriales</taxon>
        <taxon>environmental samples</taxon>
    </lineage>
</organism>
<sequence>MKKPLVLFAFLSLFFISNGQESNQLIEDIIEQIAELNDEEIDYTELYESLYNFTENKINLNKTTKAELQELYLLNAYQINKLLAHISKNGKLLSYLELQTIAGFDIPTIENLLPFITIDPIITSKQLFSNIKQYIVLRDQFYLQEQKGYSANATGNTHYLGNAHKNYFRYRLKNNFLQSGITAEKDAGENFLGPNQPYGFDFYSAHLQIKNIGNIKNIILGDYHLNFGQGLVMQSAMTFGKSSEVINIQKSGNLIKAHTSSAENTFFRGSAIQIQPLDNIDIIAFFSIHKVDANITDTLENNELAFSSIEGSGMHRTESELMDKNAIRQNHFGTHLNYNHNQMNIGLSYYNTKIEGEYEKKILNYNQFELNKNSNQNIGLDYQWLYKNINFFGEIARSENGGFGHVNGVMMGLDKTMSASLLYRDYQKDYQSQYSNAFSERSSQNEKGIYLGLEFTPNHKFKIRGYIDHYEFPWLRFGVNSPSRGNDYLVQTDYRIRRGIKMYIRYKSEKKEAQLPASNEIKDEIKNNFRFHINYQEKENWSFANRFEMSSINFNNQKEKGYILYQDIKYKPLFSKISFSSRYILFNTPTYDTRIYAYESDILYGYSIPAYYGKGSKVYLVTKYNIIRNLDFWIKIAQTIFSDRDVIKSGWDEIQGNKITELKLQLRYKF</sequence>
<evidence type="ECO:0000256" key="2">
    <source>
        <dbReference type="SAM" id="SignalP"/>
    </source>
</evidence>
<dbReference type="EMBL" id="GU474874">
    <property type="protein sequence ID" value="ADI17789.1"/>
    <property type="molecule type" value="Genomic_DNA"/>
</dbReference>
<feature type="coiled-coil region" evidence="1">
    <location>
        <begin position="19"/>
        <end position="46"/>
    </location>
</feature>
<keyword evidence="1" id="KW-0175">Coiled coil</keyword>
<protein>
    <recommendedName>
        <fullName evidence="4">Helix-hairpin-helix motif</fullName>
    </recommendedName>
</protein>
<evidence type="ECO:0000256" key="1">
    <source>
        <dbReference type="SAM" id="Coils"/>
    </source>
</evidence>
<proteinExistence type="predicted"/>
<dbReference type="InterPro" id="IPR010994">
    <property type="entry name" value="RuvA_2-like"/>
</dbReference>
<accession>E0XTP8</accession>
<evidence type="ECO:0008006" key="4">
    <source>
        <dbReference type="Google" id="ProtNLM"/>
    </source>
</evidence>
<dbReference type="SUPFAM" id="SSF47781">
    <property type="entry name" value="RuvA domain 2-like"/>
    <property type="match status" value="1"/>
</dbReference>
<reference evidence="3" key="1">
    <citation type="journal article" date="2011" name="Environ. Microbiol.">
        <title>Time-series analyses of Monterey Bay coastal microbial picoplankton using a 'genome proxy' microarray.</title>
        <authorList>
            <person name="Rich V.I."/>
            <person name="Pham V.D."/>
            <person name="Eppley J."/>
            <person name="Shi Y."/>
            <person name="DeLong E.F."/>
        </authorList>
    </citation>
    <scope>NUCLEOTIDE SEQUENCE</scope>
</reference>
<feature type="chain" id="PRO_5003143161" description="Helix-hairpin-helix motif" evidence="2">
    <location>
        <begin position="20"/>
        <end position="670"/>
    </location>
</feature>
<name>E0XTP8_9SPHI</name>
<dbReference type="AlphaFoldDB" id="E0XTP8"/>
<keyword evidence="2" id="KW-0732">Signal</keyword>
<evidence type="ECO:0000313" key="3">
    <source>
        <dbReference type="EMBL" id="ADI17789.1"/>
    </source>
</evidence>